<keyword evidence="5" id="KW-0378">Hydrolase</keyword>
<dbReference type="PROSITE" id="PS50802">
    <property type="entry name" value="OTU"/>
    <property type="match status" value="1"/>
</dbReference>
<evidence type="ECO:0000256" key="2">
    <source>
        <dbReference type="ARBA" id="ARBA00010407"/>
    </source>
</evidence>
<organism evidence="8 9">
    <name type="scientific">Tetracentron sinense</name>
    <name type="common">Spur-leaf</name>
    <dbReference type="NCBI Taxonomy" id="13715"/>
    <lineage>
        <taxon>Eukaryota</taxon>
        <taxon>Viridiplantae</taxon>
        <taxon>Streptophyta</taxon>
        <taxon>Embryophyta</taxon>
        <taxon>Tracheophyta</taxon>
        <taxon>Spermatophyta</taxon>
        <taxon>Magnoliopsida</taxon>
        <taxon>Trochodendrales</taxon>
        <taxon>Trochodendraceae</taxon>
        <taxon>Tetracentron</taxon>
    </lineage>
</organism>
<dbReference type="InterPro" id="IPR050704">
    <property type="entry name" value="Peptidase_C85-like"/>
</dbReference>
<feature type="region of interest" description="Disordered" evidence="6">
    <location>
        <begin position="110"/>
        <end position="138"/>
    </location>
</feature>
<accession>A0A835D9T7</accession>
<comment type="catalytic activity">
    <reaction evidence="1">
        <text>Thiol-dependent hydrolysis of ester, thioester, amide, peptide and isopeptide bonds formed by the C-terminal Gly of ubiquitin (a 76-residue protein attached to proteins as an intracellular targeting signal).</text>
        <dbReference type="EC" id="3.4.19.12"/>
    </reaction>
</comment>
<dbReference type="GO" id="GO:0016579">
    <property type="term" value="P:protein deubiquitination"/>
    <property type="evidence" value="ECO:0007669"/>
    <property type="project" value="TreeGrafter"/>
</dbReference>
<dbReference type="PANTHER" id="PTHR12419">
    <property type="entry name" value="OTU DOMAIN CONTAINING PROTEIN"/>
    <property type="match status" value="1"/>
</dbReference>
<dbReference type="InterPro" id="IPR038765">
    <property type="entry name" value="Papain-like_cys_pep_sf"/>
</dbReference>
<dbReference type="Proteomes" id="UP000655225">
    <property type="component" value="Unassembled WGS sequence"/>
</dbReference>
<dbReference type="OMA" id="CAYSGAM"/>
<proteinExistence type="inferred from homology"/>
<feature type="domain" description="OTU" evidence="7">
    <location>
        <begin position="198"/>
        <end position="312"/>
    </location>
</feature>
<dbReference type="CDD" id="cd22751">
    <property type="entry name" value="OTU_plant_OTU9-like"/>
    <property type="match status" value="1"/>
</dbReference>
<evidence type="ECO:0000256" key="3">
    <source>
        <dbReference type="ARBA" id="ARBA00012759"/>
    </source>
</evidence>
<sequence>MMTYEQDPDVVRWGLHLLDGDPLTNCGYCGTVTEHDADSYNGQYVREDQYGRECSNVENDEIIAHALQEELSQLAAVEAYGSSCAGEEHVQASILAQDWLGTSMRTYRSEHESSRAKADDMGSSSSCSSPGEKSYDGEEWSYSLELTDESTLDGEVGKRLSQMVPVPHVSRINGEIPSVDEATSDHRRLLDRLQLYGLAELKIQGDGNCQFCSLSDQLYRTPEHHKFVRQQVINQLKSHREIYEGCVPMAYGDYLNKMSMSGEWGDHVTLQAAADSYGVKVFIITSFKDTCYIEILPNIQKSKRGKIFKNIN</sequence>
<evidence type="ECO:0000259" key="7">
    <source>
        <dbReference type="PROSITE" id="PS50802"/>
    </source>
</evidence>
<keyword evidence="4" id="KW-0833">Ubl conjugation pathway</keyword>
<keyword evidence="9" id="KW-1185">Reference proteome</keyword>
<feature type="compositionally biased region" description="Basic and acidic residues" evidence="6">
    <location>
        <begin position="110"/>
        <end position="120"/>
    </location>
</feature>
<dbReference type="InterPro" id="IPR003323">
    <property type="entry name" value="OTU_dom"/>
</dbReference>
<dbReference type="SUPFAM" id="SSF54001">
    <property type="entry name" value="Cysteine proteinases"/>
    <property type="match status" value="1"/>
</dbReference>
<dbReference type="EMBL" id="JABCRI010000013">
    <property type="protein sequence ID" value="KAF8395251.1"/>
    <property type="molecule type" value="Genomic_DNA"/>
</dbReference>
<dbReference type="OrthoDB" id="415023at2759"/>
<evidence type="ECO:0000256" key="1">
    <source>
        <dbReference type="ARBA" id="ARBA00000707"/>
    </source>
</evidence>
<reference evidence="8 9" key="1">
    <citation type="submission" date="2020-04" db="EMBL/GenBank/DDBJ databases">
        <title>Plant Genome Project.</title>
        <authorList>
            <person name="Zhang R.-G."/>
        </authorList>
    </citation>
    <scope>NUCLEOTIDE SEQUENCE [LARGE SCALE GENOMIC DNA]</scope>
    <source>
        <strain evidence="8">YNK0</strain>
        <tissue evidence="8">Leaf</tissue>
    </source>
</reference>
<comment type="caution">
    <text evidence="8">The sequence shown here is derived from an EMBL/GenBank/DDBJ whole genome shotgun (WGS) entry which is preliminary data.</text>
</comment>
<protein>
    <recommendedName>
        <fullName evidence="3">ubiquitinyl hydrolase 1</fullName>
        <ecNumber evidence="3">3.4.19.12</ecNumber>
    </recommendedName>
</protein>
<comment type="similarity">
    <text evidence="2">Belongs to the peptidase C85 family.</text>
</comment>
<gene>
    <name evidence="8" type="ORF">HHK36_019193</name>
</gene>
<dbReference type="Gene3D" id="3.90.70.80">
    <property type="match status" value="1"/>
</dbReference>
<evidence type="ECO:0000256" key="6">
    <source>
        <dbReference type="SAM" id="MobiDB-lite"/>
    </source>
</evidence>
<dbReference type="Pfam" id="PF02338">
    <property type="entry name" value="OTU"/>
    <property type="match status" value="1"/>
</dbReference>
<evidence type="ECO:0000313" key="9">
    <source>
        <dbReference type="Proteomes" id="UP000655225"/>
    </source>
</evidence>
<dbReference type="FunFam" id="3.90.70.80:FF:000001">
    <property type="entry name" value="OTU domain-containing protein"/>
    <property type="match status" value="1"/>
</dbReference>
<evidence type="ECO:0000313" key="8">
    <source>
        <dbReference type="EMBL" id="KAF8395251.1"/>
    </source>
</evidence>
<evidence type="ECO:0000256" key="5">
    <source>
        <dbReference type="ARBA" id="ARBA00022801"/>
    </source>
</evidence>
<dbReference type="PANTHER" id="PTHR12419:SF111">
    <property type="entry name" value="OVARIAN TUMOR DOMAIN-CONTAINING DEUBIQUITINATING ENZYME 9"/>
    <property type="match status" value="1"/>
</dbReference>
<evidence type="ECO:0000256" key="4">
    <source>
        <dbReference type="ARBA" id="ARBA00022786"/>
    </source>
</evidence>
<dbReference type="AlphaFoldDB" id="A0A835D9T7"/>
<dbReference type="GO" id="GO:0004843">
    <property type="term" value="F:cysteine-type deubiquitinase activity"/>
    <property type="evidence" value="ECO:0007669"/>
    <property type="project" value="UniProtKB-EC"/>
</dbReference>
<name>A0A835D9T7_TETSI</name>
<dbReference type="EC" id="3.4.19.12" evidence="3"/>